<dbReference type="EMBL" id="PTIY01000009">
    <property type="protein sequence ID" value="PPK69999.1"/>
    <property type="molecule type" value="Genomic_DNA"/>
</dbReference>
<dbReference type="GO" id="GO:0035438">
    <property type="term" value="F:cyclic-di-GMP binding"/>
    <property type="evidence" value="ECO:0007669"/>
    <property type="project" value="InterPro"/>
</dbReference>
<name>A0A2S6GXQ3_9GAMM</name>
<sequence length="251" mass="28711">MLLFQSNHHATPRHKNIFEPATALNETNNYTVVDREEIRKKLNHLLSKHILLSIKVPGKFAASTLLTTIACIEEDHIFLGGFQNERFNKDLLTQTTLVASADFEGIAVSFILSDLSGHSEDAVFNFKARIPQSIEWVQRRNARRVKVPINIPVKIQYKNQAEYFNVADISVTGLSYIHQAENHYPAPIAECNIVLPDKSVFQACFEIVSTRAITYKHSKQINRVGCELKRPSYRLDTALQHLINQIDFYYQ</sequence>
<organism evidence="6 7">
    <name type="scientific">Methylobacter tundripaludum</name>
    <dbReference type="NCBI Taxonomy" id="173365"/>
    <lineage>
        <taxon>Bacteria</taxon>
        <taxon>Pseudomonadati</taxon>
        <taxon>Pseudomonadota</taxon>
        <taxon>Gammaproteobacteria</taxon>
        <taxon>Methylococcales</taxon>
        <taxon>Methylococcaceae</taxon>
        <taxon>Methylobacter</taxon>
    </lineage>
</organism>
<feature type="domain" description="Type III secretion system flagellar brake protein YcgR PilZN" evidence="5">
    <location>
        <begin position="30"/>
        <end position="134"/>
    </location>
</feature>
<dbReference type="AlphaFoldDB" id="A0A2S6GXQ3"/>
<accession>A0A2S6GXQ3</accession>
<evidence type="ECO:0000256" key="1">
    <source>
        <dbReference type="ARBA" id="ARBA00022636"/>
    </source>
</evidence>
<evidence type="ECO:0000259" key="4">
    <source>
        <dbReference type="Pfam" id="PF07238"/>
    </source>
</evidence>
<reference evidence="6 7" key="1">
    <citation type="submission" date="2018-02" db="EMBL/GenBank/DDBJ databases">
        <title>Subsurface microbial communities from deep shales in Ohio and West Virginia, USA.</title>
        <authorList>
            <person name="Wrighton K."/>
        </authorList>
    </citation>
    <scope>NUCLEOTIDE SEQUENCE [LARGE SCALE GENOMIC DNA]</scope>
    <source>
        <strain evidence="6 7">OWC-G53F</strain>
    </source>
</reference>
<dbReference type="RefSeq" id="WP_104424170.1">
    <property type="nucleotide sequence ID" value="NZ_PTIY01000009.1"/>
</dbReference>
<evidence type="ECO:0000256" key="2">
    <source>
        <dbReference type="ARBA" id="ARBA00022741"/>
    </source>
</evidence>
<keyword evidence="1" id="KW-0973">c-di-GMP</keyword>
<feature type="domain" description="PilZ" evidence="4">
    <location>
        <begin position="138"/>
        <end position="244"/>
    </location>
</feature>
<keyword evidence="7" id="KW-1185">Reference proteome</keyword>
<gene>
    <name evidence="6" type="ORF">B0F88_10997</name>
</gene>
<dbReference type="Gene3D" id="2.40.10.220">
    <property type="entry name" value="predicted glycosyltransferase like domains"/>
    <property type="match status" value="1"/>
</dbReference>
<protein>
    <submittedName>
        <fullName evidence="6">PilZ domain-containing protein</fullName>
    </submittedName>
</protein>
<dbReference type="Pfam" id="PF07238">
    <property type="entry name" value="PilZ"/>
    <property type="match status" value="1"/>
</dbReference>
<comment type="caution">
    <text evidence="6">The sequence shown here is derived from an EMBL/GenBank/DDBJ whole genome shotgun (WGS) entry which is preliminary data.</text>
</comment>
<evidence type="ECO:0000313" key="6">
    <source>
        <dbReference type="EMBL" id="PPK69999.1"/>
    </source>
</evidence>
<evidence type="ECO:0000256" key="3">
    <source>
        <dbReference type="ARBA" id="ARBA00023143"/>
    </source>
</evidence>
<keyword evidence="2" id="KW-0547">Nucleotide-binding</keyword>
<evidence type="ECO:0000259" key="5">
    <source>
        <dbReference type="Pfam" id="PF07317"/>
    </source>
</evidence>
<dbReference type="Proteomes" id="UP000238071">
    <property type="component" value="Unassembled WGS sequence"/>
</dbReference>
<dbReference type="OrthoDB" id="5566153at2"/>
<dbReference type="Pfam" id="PF07317">
    <property type="entry name" value="PilZN"/>
    <property type="match status" value="1"/>
</dbReference>
<dbReference type="InterPro" id="IPR012349">
    <property type="entry name" value="Split_barrel_FMN-bd"/>
</dbReference>
<dbReference type="InterPro" id="IPR009926">
    <property type="entry name" value="T3SS_YcgR_PilZN"/>
</dbReference>
<evidence type="ECO:0000313" key="7">
    <source>
        <dbReference type="Proteomes" id="UP000238071"/>
    </source>
</evidence>
<keyword evidence="3" id="KW-0975">Bacterial flagellum</keyword>
<dbReference type="InterPro" id="IPR009875">
    <property type="entry name" value="PilZ_domain"/>
</dbReference>
<dbReference type="Gene3D" id="2.30.110.10">
    <property type="entry name" value="Electron Transport, Fmn-binding Protein, Chain A"/>
    <property type="match status" value="1"/>
</dbReference>
<proteinExistence type="predicted"/>